<evidence type="ECO:0000256" key="4">
    <source>
        <dbReference type="ARBA" id="ARBA00022989"/>
    </source>
</evidence>
<dbReference type="HOGENOM" id="CLU_053325_7_0_6"/>
<name>A0A0F6TPE9_9GAMM</name>
<dbReference type="GO" id="GO:0017038">
    <property type="term" value="P:protein import"/>
    <property type="evidence" value="ECO:0007669"/>
    <property type="project" value="TreeGrafter"/>
</dbReference>
<evidence type="ECO:0000256" key="2">
    <source>
        <dbReference type="ARBA" id="ARBA00022475"/>
    </source>
</evidence>
<feature type="transmembrane region" description="Helical" evidence="7">
    <location>
        <begin position="17"/>
        <end position="38"/>
    </location>
</feature>
<proteinExistence type="inferred from homology"/>
<dbReference type="GO" id="GO:0005886">
    <property type="term" value="C:plasma membrane"/>
    <property type="evidence" value="ECO:0007669"/>
    <property type="project" value="UniProtKB-SubCell"/>
</dbReference>
<keyword evidence="10" id="KW-1185">Reference proteome</keyword>
<reference evidence="9 10" key="1">
    <citation type="submission" date="2015-02" db="EMBL/GenBank/DDBJ databases">
        <title>Complete genome sequence of Kangiella geojedonensis strain YCS-5T.</title>
        <authorList>
            <person name="Kim K.M."/>
        </authorList>
    </citation>
    <scope>NUCLEOTIDE SEQUENCE [LARGE SCALE GENOMIC DNA]</scope>
    <source>
        <strain evidence="9 10">YCS-5</strain>
    </source>
</reference>
<keyword evidence="4 7" id="KW-1133">Transmembrane helix</keyword>
<dbReference type="PANTHER" id="PTHR30625:SF18">
    <property type="entry name" value="TONB2 ENERGY TRANSDUCTION SYSTEM INNER MEMBRANE COMPONENT EXBB"/>
    <property type="match status" value="1"/>
</dbReference>
<dbReference type="OrthoDB" id="4045at2"/>
<keyword evidence="5 7" id="KW-0472">Membrane</keyword>
<gene>
    <name evidence="9" type="ORF">TQ33_0599</name>
</gene>
<dbReference type="EMBL" id="CP010975">
    <property type="protein sequence ID" value="AKE51579.1"/>
    <property type="molecule type" value="Genomic_DNA"/>
</dbReference>
<keyword evidence="3 7" id="KW-0812">Transmembrane</keyword>
<evidence type="ECO:0000256" key="3">
    <source>
        <dbReference type="ARBA" id="ARBA00022692"/>
    </source>
</evidence>
<feature type="domain" description="MotA/TolQ/ExbB proton channel" evidence="8">
    <location>
        <begin position="57"/>
        <end position="162"/>
    </location>
</feature>
<feature type="transmembrane region" description="Helical" evidence="7">
    <location>
        <begin position="85"/>
        <end position="107"/>
    </location>
</feature>
<dbReference type="InterPro" id="IPR002898">
    <property type="entry name" value="MotA_ExbB_proton_chnl"/>
</dbReference>
<evidence type="ECO:0000256" key="5">
    <source>
        <dbReference type="ARBA" id="ARBA00023136"/>
    </source>
</evidence>
<accession>A0A0F6TPE9</accession>
<evidence type="ECO:0000313" key="10">
    <source>
        <dbReference type="Proteomes" id="UP000034071"/>
    </source>
</evidence>
<keyword evidence="2" id="KW-1003">Cell membrane</keyword>
<dbReference type="RefSeq" id="WP_046560751.1">
    <property type="nucleotide sequence ID" value="NZ_CP010975.1"/>
</dbReference>
<keyword evidence="6" id="KW-0813">Transport</keyword>
<dbReference type="AlphaFoldDB" id="A0A0F6TPE9"/>
<dbReference type="KEGG" id="kge:TQ33_0599"/>
<protein>
    <submittedName>
        <fullName evidence="9">Biopolymer transporter ExbB</fullName>
    </submittedName>
</protein>
<evidence type="ECO:0000259" key="8">
    <source>
        <dbReference type="Pfam" id="PF01618"/>
    </source>
</evidence>
<sequence length="170" mass="19250">MELIYTILEFIGKGGWVLWWIGLVLFLMWTFLIERYWFIYGQYPKEARSIIARWNAREDQTSWKAKQIRDAWISIAREALNQRMLLIKTLIAICPLLGLLGTVTGMIDVFDGMSGQGSGSARQMAGGIFKATIPTMAGMVAALSGIFFSSRLEQTTYVKTHQLADNLSHH</sequence>
<comment type="similarity">
    <text evidence="6">Belongs to the exbB/tolQ family.</text>
</comment>
<evidence type="ECO:0000256" key="6">
    <source>
        <dbReference type="RuleBase" id="RU004057"/>
    </source>
</evidence>
<dbReference type="PATRIC" id="fig|914150.5.peg.609"/>
<organism evidence="9 10">
    <name type="scientific">Kangiella geojedonensis</name>
    <dbReference type="NCBI Taxonomy" id="914150"/>
    <lineage>
        <taxon>Bacteria</taxon>
        <taxon>Pseudomonadati</taxon>
        <taxon>Pseudomonadota</taxon>
        <taxon>Gammaproteobacteria</taxon>
        <taxon>Kangiellales</taxon>
        <taxon>Kangiellaceae</taxon>
        <taxon>Kangiella</taxon>
    </lineage>
</organism>
<evidence type="ECO:0000256" key="7">
    <source>
        <dbReference type="SAM" id="Phobius"/>
    </source>
</evidence>
<dbReference type="Proteomes" id="UP000034071">
    <property type="component" value="Chromosome"/>
</dbReference>
<feature type="transmembrane region" description="Helical" evidence="7">
    <location>
        <begin position="127"/>
        <end position="149"/>
    </location>
</feature>
<evidence type="ECO:0000313" key="9">
    <source>
        <dbReference type="EMBL" id="AKE51579.1"/>
    </source>
</evidence>
<evidence type="ECO:0000256" key="1">
    <source>
        <dbReference type="ARBA" id="ARBA00004651"/>
    </source>
</evidence>
<dbReference type="PANTHER" id="PTHR30625">
    <property type="entry name" value="PROTEIN TOLQ"/>
    <property type="match status" value="1"/>
</dbReference>
<keyword evidence="6" id="KW-0653">Protein transport</keyword>
<comment type="subcellular location">
    <subcellularLocation>
        <location evidence="1">Cell membrane</location>
        <topology evidence="1">Multi-pass membrane protein</topology>
    </subcellularLocation>
    <subcellularLocation>
        <location evidence="6">Membrane</location>
        <topology evidence="6">Multi-pass membrane protein</topology>
    </subcellularLocation>
</comment>
<dbReference type="Pfam" id="PF01618">
    <property type="entry name" value="MotA_ExbB"/>
    <property type="match status" value="1"/>
</dbReference>
<dbReference type="InterPro" id="IPR050790">
    <property type="entry name" value="ExbB/TolQ_transport"/>
</dbReference>
<dbReference type="STRING" id="914150.TQ33_0599"/>